<feature type="domain" description="Condensation" evidence="1">
    <location>
        <begin position="4"/>
        <end position="112"/>
    </location>
</feature>
<dbReference type="EMBL" id="CP002047">
    <property type="protein sequence ID" value="ADI04076.1"/>
    <property type="molecule type" value="Genomic_DNA"/>
</dbReference>
<protein>
    <submittedName>
        <fullName evidence="2">Amino acid adenylation</fullName>
    </submittedName>
</protein>
<dbReference type="RefSeq" id="WP_014173555.1">
    <property type="nucleotide sequence ID" value="NC_016582.1"/>
</dbReference>
<dbReference type="AlphaFoldDB" id="D7C688"/>
<proteinExistence type="predicted"/>
<dbReference type="STRING" id="749414.SBI_00955"/>
<dbReference type="InterPro" id="IPR023213">
    <property type="entry name" value="CAT-like_dom_sf"/>
</dbReference>
<dbReference type="InterPro" id="IPR001242">
    <property type="entry name" value="Condensation_dom"/>
</dbReference>
<dbReference type="KEGG" id="sbh:SBI_00955"/>
<keyword evidence="3" id="KW-1185">Reference proteome</keyword>
<dbReference type="Pfam" id="PF00668">
    <property type="entry name" value="Condensation"/>
    <property type="match status" value="1"/>
</dbReference>
<dbReference type="Proteomes" id="UP000000377">
    <property type="component" value="Chromosome"/>
</dbReference>
<evidence type="ECO:0000259" key="1">
    <source>
        <dbReference type="Pfam" id="PF00668"/>
    </source>
</evidence>
<dbReference type="GO" id="GO:0003824">
    <property type="term" value="F:catalytic activity"/>
    <property type="evidence" value="ECO:0007669"/>
    <property type="project" value="InterPro"/>
</dbReference>
<evidence type="ECO:0000313" key="2">
    <source>
        <dbReference type="EMBL" id="ADI04076.1"/>
    </source>
</evidence>
<dbReference type="Gene3D" id="3.30.559.10">
    <property type="entry name" value="Chloramphenicol acetyltransferase-like domain"/>
    <property type="match status" value="1"/>
</dbReference>
<organism evidence="2 3">
    <name type="scientific">Streptomyces bingchenggensis (strain BCW-1)</name>
    <dbReference type="NCBI Taxonomy" id="749414"/>
    <lineage>
        <taxon>Bacteria</taxon>
        <taxon>Bacillati</taxon>
        <taxon>Actinomycetota</taxon>
        <taxon>Actinomycetes</taxon>
        <taxon>Kitasatosporales</taxon>
        <taxon>Streptomycetaceae</taxon>
        <taxon>Streptomyces</taxon>
    </lineage>
</organism>
<dbReference type="eggNOG" id="COG1020">
    <property type="taxonomic scope" value="Bacteria"/>
</dbReference>
<dbReference type="HOGENOM" id="CLU_1958281_0_0_11"/>
<accession>D7C688</accession>
<dbReference type="SUPFAM" id="SSF52777">
    <property type="entry name" value="CoA-dependent acyltransferases"/>
    <property type="match status" value="2"/>
</dbReference>
<dbReference type="PATRIC" id="fig|749414.3.peg.977"/>
<gene>
    <name evidence="2" type="ordered locus">SBI_00955</name>
</gene>
<sequence length="128" mass="13904">MLLLHHIASDGWSVGPLLRDLGRAYQARVAGEPPVWDALPVQYADYTLWQRELLGSQDDAASMTSTQLGYWREVLEGSPEELALPSDRPRPAVGSSQGATVGLSLDAEVHDRRAGGAVVRGRGGRRWA</sequence>
<dbReference type="GO" id="GO:0008610">
    <property type="term" value="P:lipid biosynthetic process"/>
    <property type="evidence" value="ECO:0007669"/>
    <property type="project" value="UniProtKB-ARBA"/>
</dbReference>
<reference evidence="2 3" key="1">
    <citation type="journal article" date="2010" name="J. Bacteriol.">
        <title>Genome sequence of the milbemycin-producing bacterium Streptomyces bingchenggensis.</title>
        <authorList>
            <person name="Wang X.J."/>
            <person name="Yan Y.J."/>
            <person name="Zhang B."/>
            <person name="An J."/>
            <person name="Wang J.J."/>
            <person name="Tian J."/>
            <person name="Jiang L."/>
            <person name="Chen Y.H."/>
            <person name="Huang S.X."/>
            <person name="Yin M."/>
            <person name="Zhang J."/>
            <person name="Gao A.L."/>
            <person name="Liu C.X."/>
            <person name="Zhu Z.X."/>
            <person name="Xiang W.S."/>
        </authorList>
    </citation>
    <scope>NUCLEOTIDE SEQUENCE [LARGE SCALE GENOMIC DNA]</scope>
    <source>
        <strain evidence="2 3">BCW-1</strain>
    </source>
</reference>
<evidence type="ECO:0000313" key="3">
    <source>
        <dbReference type="Proteomes" id="UP000000377"/>
    </source>
</evidence>
<name>D7C688_STRBB</name>